<evidence type="ECO:0000313" key="1">
    <source>
        <dbReference type="EMBL" id="OEY97396.1"/>
    </source>
</evidence>
<sequence>MQKLRLTKNEVCHILSIKADKLAKLIQTDVSFPRPIKEGVTRQAAVYFDRQDVENWWCNKKAANDPNAVLSA</sequence>
<name>A0A1E7RDN2_9GAMM</name>
<protein>
    <submittedName>
        <fullName evidence="1">AlpA family transcriptional regulator</fullName>
    </submittedName>
</protein>
<dbReference type="OrthoDB" id="6697886at2"/>
<dbReference type="RefSeq" id="WP_070069108.1">
    <property type="nucleotide sequence ID" value="NZ_MKKK01000009.1"/>
</dbReference>
<dbReference type="STRING" id="1262585.BJI46_09830"/>
<organism evidence="1 2">
    <name type="scientific">Acinetobacter qingfengensis</name>
    <dbReference type="NCBI Taxonomy" id="1262585"/>
    <lineage>
        <taxon>Bacteria</taxon>
        <taxon>Pseudomonadati</taxon>
        <taxon>Pseudomonadota</taxon>
        <taxon>Gammaproteobacteria</taxon>
        <taxon>Moraxellales</taxon>
        <taxon>Moraxellaceae</taxon>
        <taxon>Acinetobacter</taxon>
    </lineage>
</organism>
<gene>
    <name evidence="1" type="ORF">BJI46_09830</name>
</gene>
<evidence type="ECO:0000313" key="2">
    <source>
        <dbReference type="Proteomes" id="UP000185895"/>
    </source>
</evidence>
<dbReference type="Proteomes" id="UP000185895">
    <property type="component" value="Unassembled WGS sequence"/>
</dbReference>
<dbReference type="AlphaFoldDB" id="A0A1E7RDN2"/>
<dbReference type="EMBL" id="MKKK01000009">
    <property type="protein sequence ID" value="OEY97396.1"/>
    <property type="molecule type" value="Genomic_DNA"/>
</dbReference>
<proteinExistence type="predicted"/>
<keyword evidence="2" id="KW-1185">Reference proteome</keyword>
<accession>A0A1E7RDN2</accession>
<reference evidence="1 2" key="1">
    <citation type="submission" date="2016-09" db="EMBL/GenBank/DDBJ databases">
        <authorList>
            <person name="Capua I."/>
            <person name="De Benedictis P."/>
            <person name="Joannis T."/>
            <person name="Lombin L.H."/>
            <person name="Cattoli G."/>
        </authorList>
    </citation>
    <scope>NUCLEOTIDE SEQUENCE [LARGE SCALE GENOMIC DNA]</scope>
    <source>
        <strain evidence="1 2">ANC 4671</strain>
    </source>
</reference>
<comment type="caution">
    <text evidence="1">The sequence shown here is derived from an EMBL/GenBank/DDBJ whole genome shotgun (WGS) entry which is preliminary data.</text>
</comment>